<feature type="active site" description="Nucleophile" evidence="12">
    <location>
        <position position="997"/>
    </location>
</feature>
<reference evidence="15 16" key="1">
    <citation type="submission" date="2018-06" db="EMBL/GenBank/DDBJ databases">
        <authorList>
            <consortium name="Pathogen Informatics"/>
            <person name="Doyle S."/>
        </authorList>
    </citation>
    <scope>NUCLEOTIDE SEQUENCE [LARGE SCALE GENOMIC DNA]</scope>
    <source>
        <strain evidence="15 16">NCTC11532</strain>
    </source>
</reference>
<dbReference type="PANTHER" id="PTHR43651:SF3">
    <property type="entry name" value="1,4-ALPHA-GLUCAN-BRANCHING ENZYME"/>
    <property type="match status" value="1"/>
</dbReference>
<dbReference type="InterPro" id="IPR013783">
    <property type="entry name" value="Ig-like_fold"/>
</dbReference>
<protein>
    <recommendedName>
        <fullName evidence="12">1,4-alpha-glucan branching enzyme GlgB</fullName>
        <ecNumber evidence="12">2.4.1.18</ecNumber>
    </recommendedName>
    <alternativeName>
        <fullName evidence="12">1,4-alpha-D-glucan:1,4-alpha-D-glucan 6-glucosyl-transferase</fullName>
    </alternativeName>
    <alternativeName>
        <fullName evidence="12">Alpha-(1-&gt;4)-glucan branching enzyme</fullName>
    </alternativeName>
    <alternativeName>
        <fullName evidence="12">Glycogen branching enzyme</fullName>
        <shortName evidence="12">BE</shortName>
    </alternativeName>
</protein>
<dbReference type="Pfam" id="PF02922">
    <property type="entry name" value="CBM_48"/>
    <property type="match status" value="1"/>
</dbReference>
<dbReference type="Gene3D" id="3.20.20.80">
    <property type="entry name" value="Glycosidases"/>
    <property type="match status" value="2"/>
</dbReference>
<evidence type="ECO:0000256" key="11">
    <source>
        <dbReference type="ARBA" id="ARBA00023277"/>
    </source>
</evidence>
<evidence type="ECO:0000256" key="5">
    <source>
        <dbReference type="ARBA" id="ARBA00005684"/>
    </source>
</evidence>
<dbReference type="FunFam" id="3.20.20.80:FF:000003">
    <property type="entry name" value="1,4-alpha-glucan branching enzyme GlgB"/>
    <property type="match status" value="1"/>
</dbReference>
<comment type="function">
    <text evidence="3 12">Catalyzes the formation of the alpha-1,6-glucosidic linkages in glycogen by scission of a 1,4-alpha-linked oligosaccharide from growing alpha-1,4-glucan chains and the subsequent attachment of the oligosaccharide to the alpha-1,6 position.</text>
</comment>
<dbReference type="InterPro" id="IPR006047">
    <property type="entry name" value="GH13_cat_dom"/>
</dbReference>
<dbReference type="UniPathway" id="UPA00164"/>
<dbReference type="NCBIfam" id="TIGR00217">
    <property type="entry name" value="malQ"/>
    <property type="match status" value="1"/>
</dbReference>
<evidence type="ECO:0000256" key="4">
    <source>
        <dbReference type="ARBA" id="ARBA00004964"/>
    </source>
</evidence>
<keyword evidence="11 12" id="KW-0119">Carbohydrate metabolism</keyword>
<dbReference type="Proteomes" id="UP000255297">
    <property type="component" value="Unassembled WGS sequence"/>
</dbReference>
<evidence type="ECO:0000256" key="2">
    <source>
        <dbReference type="ARBA" id="ARBA00000826"/>
    </source>
</evidence>
<dbReference type="InterPro" id="IPR044143">
    <property type="entry name" value="GlgB_N_E_set_prok"/>
</dbReference>
<dbReference type="CDD" id="cd11322">
    <property type="entry name" value="AmyAc_Glg_BE"/>
    <property type="match status" value="1"/>
</dbReference>
<dbReference type="NCBIfam" id="NF003811">
    <property type="entry name" value="PRK05402.1"/>
    <property type="match status" value="1"/>
</dbReference>
<evidence type="ECO:0000256" key="9">
    <source>
        <dbReference type="ARBA" id="ARBA00022679"/>
    </source>
</evidence>
<dbReference type="HAMAP" id="MF_00685">
    <property type="entry name" value="GlgB"/>
    <property type="match status" value="1"/>
</dbReference>
<evidence type="ECO:0000256" key="12">
    <source>
        <dbReference type="HAMAP-Rule" id="MF_00685"/>
    </source>
</evidence>
<comment type="similarity">
    <text evidence="5 13">Belongs to the disproportionating enzyme family.</text>
</comment>
<dbReference type="Gene3D" id="2.60.40.10">
    <property type="entry name" value="Immunoglobulins"/>
    <property type="match status" value="1"/>
</dbReference>
<dbReference type="NCBIfam" id="TIGR01515">
    <property type="entry name" value="branching_enzym"/>
    <property type="match status" value="1"/>
</dbReference>
<evidence type="ECO:0000256" key="13">
    <source>
        <dbReference type="RuleBase" id="RU361207"/>
    </source>
</evidence>
<keyword evidence="10 12" id="KW-0320">Glycogen biosynthesis</keyword>
<dbReference type="InterPro" id="IPR048458">
    <property type="entry name" value="MalQ_N"/>
</dbReference>
<feature type="domain" description="Glycosyl hydrolase family 13 catalytic" evidence="14">
    <location>
        <begin position="838"/>
        <end position="1207"/>
    </location>
</feature>
<dbReference type="GO" id="GO:0043169">
    <property type="term" value="F:cation binding"/>
    <property type="evidence" value="ECO:0007669"/>
    <property type="project" value="InterPro"/>
</dbReference>
<dbReference type="GO" id="GO:0003844">
    <property type="term" value="F:1,4-alpha-glucan branching enzyme activity"/>
    <property type="evidence" value="ECO:0007669"/>
    <property type="project" value="UniProtKB-UniRule"/>
</dbReference>
<dbReference type="PANTHER" id="PTHR43651">
    <property type="entry name" value="1,4-ALPHA-GLUCAN-BRANCHING ENZYME"/>
    <property type="match status" value="1"/>
</dbReference>
<evidence type="ECO:0000313" key="16">
    <source>
        <dbReference type="Proteomes" id="UP000255297"/>
    </source>
</evidence>
<gene>
    <name evidence="12 15" type="primary">glgB</name>
    <name evidence="15" type="ORF">NCTC11532_01832</name>
</gene>
<dbReference type="InterPro" id="IPR006407">
    <property type="entry name" value="GlgB"/>
</dbReference>
<evidence type="ECO:0000256" key="3">
    <source>
        <dbReference type="ARBA" id="ARBA00002953"/>
    </source>
</evidence>
<comment type="subunit">
    <text evidence="12">Monomer.</text>
</comment>
<dbReference type="GO" id="GO:0004134">
    <property type="term" value="F:4-alpha-glucanotransferase activity"/>
    <property type="evidence" value="ECO:0007669"/>
    <property type="project" value="UniProtKB-EC"/>
</dbReference>
<dbReference type="GO" id="GO:0005829">
    <property type="term" value="C:cytosol"/>
    <property type="evidence" value="ECO:0007669"/>
    <property type="project" value="TreeGrafter"/>
</dbReference>
<keyword evidence="7 12" id="KW-0321">Glycogen metabolism</keyword>
<comment type="catalytic activity">
    <reaction evidence="1 13">
        <text>Transfers a segment of a (1-&gt;4)-alpha-D-glucan to a new position in an acceptor, which may be glucose or a (1-&gt;4)-alpha-D-glucan.</text>
        <dbReference type="EC" id="2.4.1.25"/>
    </reaction>
</comment>
<evidence type="ECO:0000313" key="15">
    <source>
        <dbReference type="EMBL" id="STY29634.1"/>
    </source>
</evidence>
<dbReference type="STRING" id="1122170.GCA_000701265_00654"/>
<dbReference type="NCBIfam" id="NF008967">
    <property type="entry name" value="PRK12313.1"/>
    <property type="match status" value="1"/>
</dbReference>
<evidence type="ECO:0000256" key="7">
    <source>
        <dbReference type="ARBA" id="ARBA00022600"/>
    </source>
</evidence>
<organism evidence="15 16">
    <name type="scientific">Legionella wadsworthii</name>
    <dbReference type="NCBI Taxonomy" id="28088"/>
    <lineage>
        <taxon>Bacteria</taxon>
        <taxon>Pseudomonadati</taxon>
        <taxon>Pseudomonadota</taxon>
        <taxon>Gammaproteobacteria</taxon>
        <taxon>Legionellales</taxon>
        <taxon>Legionellaceae</taxon>
        <taxon>Legionella</taxon>
    </lineage>
</organism>
<evidence type="ECO:0000256" key="1">
    <source>
        <dbReference type="ARBA" id="ARBA00000439"/>
    </source>
</evidence>
<sequence>MNENKNILFELAQYLGIQTHYENSFGEIIECRAEVLIKILNSLGIKIRTIEESGKILKNLILEKVNQKIDEIYVLWDGKGKITLNLTQKELEAPIYYEIHLEYGSTIKKKINIAPSKVKKILEQGITYFESLIPLPQLPFGYHHLTLTISDKKYYCFIISAPRHMYTERVMSQDKLYGIFSPIYALHDAQSLDCGDLGTLTRFSKYIADQGGKVVGTMPFFSSFLKEGFEPSPYSPVSRMFWNELYLDLKALGIDLKKYPKPRDGKKGRVIDLKKIASFKREIIHKEMEKYVSLPENKKEFETYVAENPEIKNYAWFQTQFEMSESVKDFWRKGEKPHKLTFDESSNPTYRYHLFVQWQMAKQLKDLKKQINEQNQLLYLDLPVGVHQEGFDSWYFQEDFVQNMTIGAPPDPVYKQGQNWGSPPLNPITIRKNHYAYLINMLRNILPYVDILRIDHVMGFNRLFWIPELCNPEEGAYVQYNTEEIYAILCIESNRYKTTFIGENLGLVPKSTNQMMRKHAMLQMHIVQYLLESKIKLTPQSELMLTSLNTHDMPTFYSYCNSIDIQNNYENKIISADDYEKELILRHKNINKLKKFLLKDGDAESTLIQSVLKFLAQSQAQILMINIEDLWSEVYGQNIPGQKNESNWRRSLAYSLEDIALLPDVKNTLDCVTLWRKSEMDSDIQANQEMCISSHDIYLFNEGRHFKLYEHLGAHPLIRNGVKGINFAVWAPNAEKVSVIGSFNSWDTNKHNMHMLEHSGIWEVFIPEAREGDLYKYYIQSKHHMHRSERSDPFAFYQEIAPKTASIIWHSHFEWNDEQWMKKRHQYQNIHAPISIYEVHVGSWRRVVEDEDRPLTYRELAPLLTEYVLSMNFTHVEFLPLMEHPFYGSWGYQTLGYFAPSSRYGSPDDFKFLIDYLHQNNIGVILDWVPSHFPNDLHGLAYFDGTHLYEHADPKKGFHPDWKSAIFNYGRHEIKSFLISSALFWLDQYHVDGIRVDAVASMLYLNYSRNEGEWIPNIYGGHENLEAIQFLKELNEVLYSNYPDIQTFAEESTAWPGVSRPTYLGGLGFGFKWDMGWMHDTLSYLSKDPIHRSYHQHQLTFRMIYAFTENFVLSLSHDEVVHGKGSLINKMPGNEWEQFANLRLLFGYMFGMPGKKLMFMGNEFGQRSEWRHEYSLDWHLLQYEYHAGIQKWISRLNQLYKSENALHDYDHNPTGFEWIDANDSQNSVYSFLRKSHNNEMILVLINCTPISRLMYRVGVPSSQTWHLVVSSDDKEFGGAERFPHELMAESVPFHGRELSLTLDIPGLSMGFYKCT</sequence>
<evidence type="ECO:0000256" key="8">
    <source>
        <dbReference type="ARBA" id="ARBA00022676"/>
    </source>
</evidence>
<evidence type="ECO:0000259" key="14">
    <source>
        <dbReference type="SMART" id="SM00642"/>
    </source>
</evidence>
<keyword evidence="9 12" id="KW-0808">Transferase</keyword>
<dbReference type="FunFam" id="2.60.40.10:FF:000169">
    <property type="entry name" value="1,4-alpha-glucan branching enzyme GlgB"/>
    <property type="match status" value="1"/>
</dbReference>
<dbReference type="InterPro" id="IPR013780">
    <property type="entry name" value="Glyco_hydro_b"/>
</dbReference>
<comment type="similarity">
    <text evidence="6 12">Belongs to the glycosyl hydrolase 13 family. GlgB subfamily.</text>
</comment>
<comment type="catalytic activity">
    <reaction evidence="2 12">
        <text>Transfers a segment of a (1-&gt;4)-alpha-D-glucan chain to a primary hydroxy group in a similar glucan chain.</text>
        <dbReference type="EC" id="2.4.1.18"/>
    </reaction>
</comment>
<comment type="pathway">
    <text evidence="4 12">Glycan biosynthesis; glycogen biosynthesis.</text>
</comment>
<dbReference type="SUPFAM" id="SSF51445">
    <property type="entry name" value="(Trans)glycosidases"/>
    <property type="match status" value="2"/>
</dbReference>
<dbReference type="EMBL" id="UGPB01000001">
    <property type="protein sequence ID" value="STY29634.1"/>
    <property type="molecule type" value="Genomic_DNA"/>
</dbReference>
<dbReference type="OrthoDB" id="9800174at2"/>
<dbReference type="InterPro" id="IPR004193">
    <property type="entry name" value="Glyco_hydro_13_N"/>
</dbReference>
<accession>A0A378LSB4</accession>
<dbReference type="InterPro" id="IPR006048">
    <property type="entry name" value="A-amylase/branching_C"/>
</dbReference>
<dbReference type="Pfam" id="PF21226">
    <property type="entry name" value="MalQ_N"/>
    <property type="match status" value="1"/>
</dbReference>
<dbReference type="EC" id="2.4.1.18" evidence="12"/>
<dbReference type="SMART" id="SM00642">
    <property type="entry name" value="Aamy"/>
    <property type="match status" value="1"/>
</dbReference>
<dbReference type="Pfam" id="PF02806">
    <property type="entry name" value="Alpha-amylase_C"/>
    <property type="match status" value="1"/>
</dbReference>
<dbReference type="RefSeq" id="WP_084157818.1">
    <property type="nucleotide sequence ID" value="NZ_CAAAIS010000001.1"/>
</dbReference>
<name>A0A378LSB4_9GAMM</name>
<dbReference type="GO" id="GO:0004553">
    <property type="term" value="F:hydrolase activity, hydrolyzing O-glycosyl compounds"/>
    <property type="evidence" value="ECO:0007669"/>
    <property type="project" value="InterPro"/>
</dbReference>
<dbReference type="Gene3D" id="2.60.40.1180">
    <property type="entry name" value="Golgi alpha-mannosidase II"/>
    <property type="match status" value="1"/>
</dbReference>
<evidence type="ECO:0000256" key="10">
    <source>
        <dbReference type="ARBA" id="ARBA00023056"/>
    </source>
</evidence>
<dbReference type="Pfam" id="PF02446">
    <property type="entry name" value="Glyco_hydro_77"/>
    <property type="match status" value="1"/>
</dbReference>
<dbReference type="CDD" id="cd02855">
    <property type="entry name" value="E_set_GBE_prok_N"/>
    <property type="match status" value="1"/>
</dbReference>
<dbReference type="SUPFAM" id="SSF51011">
    <property type="entry name" value="Glycosyl hydrolase domain"/>
    <property type="match status" value="1"/>
</dbReference>
<keyword evidence="16" id="KW-1185">Reference proteome</keyword>
<feature type="active site" description="Proton donor" evidence="12">
    <location>
        <position position="1050"/>
    </location>
</feature>
<evidence type="ECO:0000256" key="6">
    <source>
        <dbReference type="ARBA" id="ARBA00009000"/>
    </source>
</evidence>
<proteinExistence type="inferred from homology"/>
<dbReference type="InterPro" id="IPR003385">
    <property type="entry name" value="Glyco_hydro_77"/>
</dbReference>
<dbReference type="InterPro" id="IPR017853">
    <property type="entry name" value="GH"/>
</dbReference>
<dbReference type="GO" id="GO:0005978">
    <property type="term" value="P:glycogen biosynthetic process"/>
    <property type="evidence" value="ECO:0007669"/>
    <property type="project" value="UniProtKB-UniRule"/>
</dbReference>
<keyword evidence="8 12" id="KW-0328">Glycosyltransferase</keyword>